<dbReference type="InterPro" id="IPR003663">
    <property type="entry name" value="Sugar/inositol_transpt"/>
</dbReference>
<comment type="subcellular location">
    <subcellularLocation>
        <location evidence="1">Membrane</location>
        <topology evidence="1">Multi-pass membrane protein</topology>
    </subcellularLocation>
</comment>
<dbReference type="InterPro" id="IPR005829">
    <property type="entry name" value="Sugar_transporter_CS"/>
</dbReference>
<dbReference type="PROSITE" id="PS00216">
    <property type="entry name" value="SUGAR_TRANSPORT_1"/>
    <property type="match status" value="1"/>
</dbReference>
<dbReference type="AlphaFoldDB" id="A0A2S2NDY1"/>
<evidence type="ECO:0000259" key="6">
    <source>
        <dbReference type="PROSITE" id="PS50850"/>
    </source>
</evidence>
<reference evidence="7" key="1">
    <citation type="submission" date="2018-04" db="EMBL/GenBank/DDBJ databases">
        <title>Transcriptome of Schizaphis graminum biotype I.</title>
        <authorList>
            <person name="Scully E.D."/>
            <person name="Geib S.M."/>
            <person name="Palmer N.A."/>
            <person name="Koch K."/>
            <person name="Bradshaw J."/>
            <person name="Heng-Moss T."/>
            <person name="Sarath G."/>
        </authorList>
    </citation>
    <scope>NUCLEOTIDE SEQUENCE</scope>
</reference>
<feature type="transmembrane region" description="Helical" evidence="5">
    <location>
        <begin position="165"/>
        <end position="185"/>
    </location>
</feature>
<dbReference type="GO" id="GO:0016020">
    <property type="term" value="C:membrane"/>
    <property type="evidence" value="ECO:0007669"/>
    <property type="project" value="UniProtKB-SubCell"/>
</dbReference>
<feature type="transmembrane region" description="Helical" evidence="5">
    <location>
        <begin position="206"/>
        <end position="225"/>
    </location>
</feature>
<dbReference type="Gene3D" id="1.20.1250.20">
    <property type="entry name" value="MFS general substrate transporter like domains"/>
    <property type="match status" value="1"/>
</dbReference>
<dbReference type="Pfam" id="PF00083">
    <property type="entry name" value="Sugar_tr"/>
    <property type="match status" value="1"/>
</dbReference>
<sequence length="275" mass="30502">MPESPLFLYSRGRFVDAKAALIWLYGDNFDVSVAFDDFAKLQTEDDALPVEKNLQPAGRKRAFVKAVILSVGLATVQRLSGAGAIIQYTSKLFSISGSSVSPNTASIITGIFQLMGSGITIFLIDRVGRRRLLLVSSSVVVACLAMLTMYFYFLNKGMLENSLKILPIIIVCTFISFFRLGLGPIPWFITTELIGADHSNRAQSCIVSYSWILSFVVMKTFVTLVDDWPVALWLGYTIISVVGYLFILFFVPETNNKNAEEIRLSLAKTYQINSS</sequence>
<evidence type="ECO:0000256" key="3">
    <source>
        <dbReference type="ARBA" id="ARBA00022989"/>
    </source>
</evidence>
<evidence type="ECO:0000256" key="4">
    <source>
        <dbReference type="ARBA" id="ARBA00023136"/>
    </source>
</evidence>
<evidence type="ECO:0000256" key="1">
    <source>
        <dbReference type="ARBA" id="ARBA00004141"/>
    </source>
</evidence>
<accession>A0A2S2NDY1</accession>
<feature type="transmembrane region" description="Helical" evidence="5">
    <location>
        <begin position="106"/>
        <end position="125"/>
    </location>
</feature>
<dbReference type="SUPFAM" id="SSF103473">
    <property type="entry name" value="MFS general substrate transporter"/>
    <property type="match status" value="1"/>
</dbReference>
<feature type="transmembrane region" description="Helical" evidence="5">
    <location>
        <begin position="231"/>
        <end position="251"/>
    </location>
</feature>
<evidence type="ECO:0000256" key="5">
    <source>
        <dbReference type="SAM" id="Phobius"/>
    </source>
</evidence>
<feature type="domain" description="Major facilitator superfamily (MFS) profile" evidence="6">
    <location>
        <begin position="1"/>
        <end position="255"/>
    </location>
</feature>
<evidence type="ECO:0000313" key="7">
    <source>
        <dbReference type="EMBL" id="MBY15337.1"/>
    </source>
</evidence>
<organism evidence="7">
    <name type="scientific">Schizaphis graminum</name>
    <name type="common">Green bug aphid</name>
    <dbReference type="NCBI Taxonomy" id="13262"/>
    <lineage>
        <taxon>Eukaryota</taxon>
        <taxon>Metazoa</taxon>
        <taxon>Ecdysozoa</taxon>
        <taxon>Arthropoda</taxon>
        <taxon>Hexapoda</taxon>
        <taxon>Insecta</taxon>
        <taxon>Pterygota</taxon>
        <taxon>Neoptera</taxon>
        <taxon>Paraneoptera</taxon>
        <taxon>Hemiptera</taxon>
        <taxon>Sternorrhyncha</taxon>
        <taxon>Aphidomorpha</taxon>
        <taxon>Aphidoidea</taxon>
        <taxon>Aphididae</taxon>
        <taxon>Aphidini</taxon>
        <taxon>Schizaphis</taxon>
    </lineage>
</organism>
<dbReference type="InterPro" id="IPR020846">
    <property type="entry name" value="MFS_dom"/>
</dbReference>
<dbReference type="PROSITE" id="PS50850">
    <property type="entry name" value="MFS"/>
    <property type="match status" value="1"/>
</dbReference>
<dbReference type="PANTHER" id="PTHR48021:SF1">
    <property type="entry name" value="GH07001P-RELATED"/>
    <property type="match status" value="1"/>
</dbReference>
<dbReference type="InterPro" id="IPR050549">
    <property type="entry name" value="MFS_Trehalose_Transporter"/>
</dbReference>
<name>A0A2S2NDY1_SCHGA</name>
<dbReference type="PANTHER" id="PTHR48021">
    <property type="match status" value="1"/>
</dbReference>
<keyword evidence="4 5" id="KW-0472">Membrane</keyword>
<dbReference type="EMBL" id="GGMR01002718">
    <property type="protein sequence ID" value="MBY15337.1"/>
    <property type="molecule type" value="Transcribed_RNA"/>
</dbReference>
<feature type="transmembrane region" description="Helical" evidence="5">
    <location>
        <begin position="132"/>
        <end position="153"/>
    </location>
</feature>
<dbReference type="GO" id="GO:0022857">
    <property type="term" value="F:transmembrane transporter activity"/>
    <property type="evidence" value="ECO:0007669"/>
    <property type="project" value="InterPro"/>
</dbReference>
<keyword evidence="3 5" id="KW-1133">Transmembrane helix</keyword>
<dbReference type="PRINTS" id="PR00171">
    <property type="entry name" value="SUGRTRNSPORT"/>
</dbReference>
<dbReference type="InterPro" id="IPR005828">
    <property type="entry name" value="MFS_sugar_transport-like"/>
</dbReference>
<protein>
    <submittedName>
        <fullName evidence="7">Facilitated trehalose transporter Tret1</fullName>
    </submittedName>
</protein>
<dbReference type="InterPro" id="IPR036259">
    <property type="entry name" value="MFS_trans_sf"/>
</dbReference>
<evidence type="ECO:0000256" key="2">
    <source>
        <dbReference type="ARBA" id="ARBA00022692"/>
    </source>
</evidence>
<gene>
    <name evidence="7" type="primary">Tret1_6</name>
    <name evidence="7" type="ORF">g.27277</name>
</gene>
<feature type="transmembrane region" description="Helical" evidence="5">
    <location>
        <begin position="62"/>
        <end position="86"/>
    </location>
</feature>
<proteinExistence type="predicted"/>
<keyword evidence="2 5" id="KW-0812">Transmembrane</keyword>